<name>A0A0G4EPX1_VITBC</name>
<accession>A0A0G4EPX1</accession>
<dbReference type="Proteomes" id="UP000041254">
    <property type="component" value="Unassembled WGS sequence"/>
</dbReference>
<sequence>MRGTLACASFQSFNGRQLSCRDDLSMSLRCVLSLLSTDARTGWVPYQGAWKRLKATLAKYPPSWWEDNEVTDAIERFVHTRYAMEARWRREVANMMPESIHEGVFGGLRQLFATVGKLPFGKLEAAVYEGLYQHVGWLCGCLDILMASSHTIQRIQWHPLLRTTATRRAQTSAQQTQPARPLLLETAYLMDLIWCLSGGTAWVCWWFSRCQQLSSL</sequence>
<dbReference type="VEuPathDB" id="CryptoDB:Vbra_20610"/>
<dbReference type="EMBL" id="CDMY01000278">
    <property type="protein sequence ID" value="CEL99330.1"/>
    <property type="molecule type" value="Genomic_DNA"/>
</dbReference>
<evidence type="ECO:0000313" key="1">
    <source>
        <dbReference type="EMBL" id="CEL99330.1"/>
    </source>
</evidence>
<keyword evidence="2" id="KW-1185">Reference proteome</keyword>
<evidence type="ECO:0000313" key="2">
    <source>
        <dbReference type="Proteomes" id="UP000041254"/>
    </source>
</evidence>
<dbReference type="InParanoid" id="A0A0G4EPX1"/>
<reference evidence="1 2" key="1">
    <citation type="submission" date="2014-11" db="EMBL/GenBank/DDBJ databases">
        <authorList>
            <person name="Zhu J."/>
            <person name="Qi W."/>
            <person name="Song R."/>
        </authorList>
    </citation>
    <scope>NUCLEOTIDE SEQUENCE [LARGE SCALE GENOMIC DNA]</scope>
</reference>
<dbReference type="PhylomeDB" id="A0A0G4EPX1"/>
<dbReference type="AlphaFoldDB" id="A0A0G4EPX1"/>
<gene>
    <name evidence="1" type="ORF">Vbra_20610</name>
</gene>
<organism evidence="1 2">
    <name type="scientific">Vitrella brassicaformis (strain CCMP3155)</name>
    <dbReference type="NCBI Taxonomy" id="1169540"/>
    <lineage>
        <taxon>Eukaryota</taxon>
        <taxon>Sar</taxon>
        <taxon>Alveolata</taxon>
        <taxon>Colpodellida</taxon>
        <taxon>Vitrellaceae</taxon>
        <taxon>Vitrella</taxon>
    </lineage>
</organism>
<protein>
    <submittedName>
        <fullName evidence="1">Uncharacterized protein</fullName>
    </submittedName>
</protein>
<proteinExistence type="predicted"/>